<reference evidence="2" key="1">
    <citation type="journal article" date="2020" name="Stud. Mycol.">
        <title>101 Dothideomycetes genomes: a test case for predicting lifestyles and emergence of pathogens.</title>
        <authorList>
            <person name="Haridas S."/>
            <person name="Albert R."/>
            <person name="Binder M."/>
            <person name="Bloem J."/>
            <person name="Labutti K."/>
            <person name="Salamov A."/>
            <person name="Andreopoulos B."/>
            <person name="Baker S."/>
            <person name="Barry K."/>
            <person name="Bills G."/>
            <person name="Bluhm B."/>
            <person name="Cannon C."/>
            <person name="Castanera R."/>
            <person name="Culley D."/>
            <person name="Daum C."/>
            <person name="Ezra D."/>
            <person name="Gonzalez J."/>
            <person name="Henrissat B."/>
            <person name="Kuo A."/>
            <person name="Liang C."/>
            <person name="Lipzen A."/>
            <person name="Lutzoni F."/>
            <person name="Magnuson J."/>
            <person name="Mondo S."/>
            <person name="Nolan M."/>
            <person name="Ohm R."/>
            <person name="Pangilinan J."/>
            <person name="Park H.-J."/>
            <person name="Ramirez L."/>
            <person name="Alfaro M."/>
            <person name="Sun H."/>
            <person name="Tritt A."/>
            <person name="Yoshinaga Y."/>
            <person name="Zwiers L.-H."/>
            <person name="Turgeon B."/>
            <person name="Goodwin S."/>
            <person name="Spatafora J."/>
            <person name="Crous P."/>
            <person name="Grigoriev I."/>
        </authorList>
    </citation>
    <scope>NUCLEOTIDE SEQUENCE</scope>
    <source>
        <strain evidence="2">CBS 161.51</strain>
    </source>
</reference>
<dbReference type="Proteomes" id="UP000800038">
    <property type="component" value="Unassembled WGS sequence"/>
</dbReference>
<evidence type="ECO:0000256" key="1">
    <source>
        <dbReference type="SAM" id="MobiDB-lite"/>
    </source>
</evidence>
<feature type="compositionally biased region" description="Polar residues" evidence="1">
    <location>
        <begin position="198"/>
        <end position="207"/>
    </location>
</feature>
<evidence type="ECO:0000313" key="2">
    <source>
        <dbReference type="EMBL" id="KAF1938874.1"/>
    </source>
</evidence>
<accession>A0A6A5SGS9</accession>
<gene>
    <name evidence="2" type="ORF">EJ02DRAFT_425316</name>
</gene>
<feature type="region of interest" description="Disordered" evidence="1">
    <location>
        <begin position="179"/>
        <end position="228"/>
    </location>
</feature>
<dbReference type="EMBL" id="ML976093">
    <property type="protein sequence ID" value="KAF1938874.1"/>
    <property type="molecule type" value="Genomic_DNA"/>
</dbReference>
<feature type="region of interest" description="Disordered" evidence="1">
    <location>
        <begin position="28"/>
        <end position="80"/>
    </location>
</feature>
<evidence type="ECO:0000313" key="3">
    <source>
        <dbReference type="Proteomes" id="UP000800038"/>
    </source>
</evidence>
<keyword evidence="3" id="KW-1185">Reference proteome</keyword>
<feature type="compositionally biased region" description="Basic and acidic residues" evidence="1">
    <location>
        <begin position="40"/>
        <end position="49"/>
    </location>
</feature>
<organism evidence="2 3">
    <name type="scientific">Clathrospora elynae</name>
    <dbReference type="NCBI Taxonomy" id="706981"/>
    <lineage>
        <taxon>Eukaryota</taxon>
        <taxon>Fungi</taxon>
        <taxon>Dikarya</taxon>
        <taxon>Ascomycota</taxon>
        <taxon>Pezizomycotina</taxon>
        <taxon>Dothideomycetes</taxon>
        <taxon>Pleosporomycetidae</taxon>
        <taxon>Pleosporales</taxon>
        <taxon>Diademaceae</taxon>
        <taxon>Clathrospora</taxon>
    </lineage>
</organism>
<name>A0A6A5SGS9_9PLEO</name>
<proteinExistence type="predicted"/>
<dbReference type="AlphaFoldDB" id="A0A6A5SGS9"/>
<protein>
    <submittedName>
        <fullName evidence="2">Uncharacterized protein</fullName>
    </submittedName>
</protein>
<sequence>MPSSTLPVPFRLNLIISLDKILSSLLDDPSSGDAKAPSGSKEDQGEHVFPEVCAVASPVDQGENVTPPKQDPEHHQCNRNSCNYQITPSMGAFQHPYTAPIPAQPTLTPTNPQPLSELLEDTHFIGVENARECTSRWIDSSDYPEWVQNPDQIDHSPPEHTVRRVISQGFETSSHLPQTFLYSPSSIDTRRDSDRWPNWTSNPTPSARMSDYLPDSPGFYAEEEEEEE</sequence>